<evidence type="ECO:0000259" key="15">
    <source>
        <dbReference type="Pfam" id="PF02880"/>
    </source>
</evidence>
<comment type="catalytic activity">
    <reaction evidence="12">
        <text>O-phospho-L-seryl-[protein] + alpha-D-glucose 1-phosphate = alpha-D-glucose 1,6-bisphosphate + L-seryl-[protein]</text>
        <dbReference type="Rhea" id="RHEA:68748"/>
        <dbReference type="Rhea" id="RHEA-COMP:9863"/>
        <dbReference type="Rhea" id="RHEA-COMP:11604"/>
        <dbReference type="ChEBI" id="CHEBI:29999"/>
        <dbReference type="ChEBI" id="CHEBI:58392"/>
        <dbReference type="ChEBI" id="CHEBI:58601"/>
        <dbReference type="ChEBI" id="CHEBI:83421"/>
    </reaction>
</comment>
<feature type="domain" description="Alpha-D-phosphohexomutase alpha/beta/alpha" evidence="15">
    <location>
        <begin position="374"/>
        <end position="478"/>
    </location>
</feature>
<dbReference type="InterPro" id="IPR016066">
    <property type="entry name" value="A-D-PHexomutase_CS"/>
</dbReference>
<reference evidence="16 17" key="1">
    <citation type="journal article" date="2018" name="Genome Biol. Evol.">
        <title>Multiple Roots of Fruiting Body Formation in Amoebozoa.</title>
        <authorList>
            <person name="Hillmann F."/>
            <person name="Forbes G."/>
            <person name="Novohradska S."/>
            <person name="Ferling I."/>
            <person name="Riege K."/>
            <person name="Groth M."/>
            <person name="Westermann M."/>
            <person name="Marz M."/>
            <person name="Spaller T."/>
            <person name="Winckler T."/>
            <person name="Schaap P."/>
            <person name="Glockner G."/>
        </authorList>
    </citation>
    <scope>NUCLEOTIDE SEQUENCE [LARGE SCALE GENOMIC DNA]</scope>
    <source>
        <strain evidence="16 17">Jena</strain>
    </source>
</reference>
<gene>
    <name evidence="16" type="ORF">PROFUN_04292</name>
</gene>
<dbReference type="PANTHER" id="PTHR22573">
    <property type="entry name" value="PHOSPHOHEXOMUTASE FAMILY MEMBER"/>
    <property type="match status" value="1"/>
</dbReference>
<dbReference type="SUPFAM" id="SSF53738">
    <property type="entry name" value="Phosphoglucomutase, first 3 domains"/>
    <property type="match status" value="3"/>
</dbReference>
<dbReference type="FunFam" id="3.40.120.10:FF:000004">
    <property type="entry name" value="Phosphoglucomutase 5"/>
    <property type="match status" value="1"/>
</dbReference>
<dbReference type="Pfam" id="PF24947">
    <property type="entry name" value="PGM1_C_vert_fung"/>
    <property type="match status" value="1"/>
</dbReference>
<proteinExistence type="inferred from homology"/>
<comment type="similarity">
    <text evidence="3">Belongs to the phosphohexose mutase family.</text>
</comment>
<dbReference type="FunFam" id="3.40.120.10:FF:000005">
    <property type="entry name" value="Phosphoglucomutase 5"/>
    <property type="match status" value="1"/>
</dbReference>
<keyword evidence="6" id="KW-0597">Phosphoprotein</keyword>
<dbReference type="EC" id="5.4.2.2" evidence="4"/>
<evidence type="ECO:0000256" key="8">
    <source>
        <dbReference type="ARBA" id="ARBA00022842"/>
    </source>
</evidence>
<comment type="cofactor">
    <cofactor evidence="2">
        <name>Mg(2+)</name>
        <dbReference type="ChEBI" id="CHEBI:18420"/>
    </cofactor>
</comment>
<comment type="catalytic activity">
    <reaction evidence="1">
        <text>alpha-D-glucose 1-phosphate = alpha-D-glucose 6-phosphate</text>
        <dbReference type="Rhea" id="RHEA:23536"/>
        <dbReference type="ChEBI" id="CHEBI:58225"/>
        <dbReference type="ChEBI" id="CHEBI:58601"/>
        <dbReference type="EC" id="5.4.2.2"/>
    </reaction>
</comment>
<evidence type="ECO:0000256" key="2">
    <source>
        <dbReference type="ARBA" id="ARBA00001946"/>
    </source>
</evidence>
<feature type="domain" description="Alpha-D-phosphohexomutase alpha/beta/alpha" evidence="14">
    <location>
        <begin position="263"/>
        <end position="365"/>
    </location>
</feature>
<dbReference type="InterPro" id="IPR005845">
    <property type="entry name" value="A-D-PHexomutase_a/b/a-II"/>
</dbReference>
<organism evidence="16 17">
    <name type="scientific">Planoprotostelium fungivorum</name>
    <dbReference type="NCBI Taxonomy" id="1890364"/>
    <lineage>
        <taxon>Eukaryota</taxon>
        <taxon>Amoebozoa</taxon>
        <taxon>Evosea</taxon>
        <taxon>Variosea</taxon>
        <taxon>Cavosteliida</taxon>
        <taxon>Cavosteliaceae</taxon>
        <taxon>Planoprotostelium</taxon>
    </lineage>
</organism>
<dbReference type="PROSITE" id="PS00710">
    <property type="entry name" value="PGM_PMM"/>
    <property type="match status" value="1"/>
</dbReference>
<dbReference type="InParanoid" id="A0A2P6NVD7"/>
<keyword evidence="7" id="KW-0479">Metal-binding</keyword>
<dbReference type="EMBL" id="MDYQ01000017">
    <property type="protein sequence ID" value="PRP87818.1"/>
    <property type="molecule type" value="Genomic_DNA"/>
</dbReference>
<dbReference type="OrthoDB" id="2291at2759"/>
<dbReference type="Proteomes" id="UP000241769">
    <property type="component" value="Unassembled WGS sequence"/>
</dbReference>
<dbReference type="GO" id="GO:0006006">
    <property type="term" value="P:glucose metabolic process"/>
    <property type="evidence" value="ECO:0007669"/>
    <property type="project" value="UniProtKB-KW"/>
</dbReference>
<comment type="caution">
    <text evidence="16">The sequence shown here is derived from an EMBL/GenBank/DDBJ whole genome shotgun (WGS) entry which is preliminary data.</text>
</comment>
<evidence type="ECO:0000256" key="3">
    <source>
        <dbReference type="ARBA" id="ARBA00010231"/>
    </source>
</evidence>
<dbReference type="InterPro" id="IPR005841">
    <property type="entry name" value="Alpha-D-phosphohexomutase_SF"/>
</dbReference>
<evidence type="ECO:0000313" key="17">
    <source>
        <dbReference type="Proteomes" id="UP000241769"/>
    </source>
</evidence>
<comment type="catalytic activity">
    <reaction evidence="11">
        <text>alpha-D-glucose 1,6-bisphosphate + L-seryl-[protein] = O-phospho-L-seryl-[protein] + alpha-D-glucose 6-phosphate</text>
        <dbReference type="Rhea" id="RHEA:68752"/>
        <dbReference type="Rhea" id="RHEA-COMP:9863"/>
        <dbReference type="Rhea" id="RHEA-COMP:11604"/>
        <dbReference type="ChEBI" id="CHEBI:29999"/>
        <dbReference type="ChEBI" id="CHEBI:58225"/>
        <dbReference type="ChEBI" id="CHEBI:58392"/>
        <dbReference type="ChEBI" id="CHEBI:83421"/>
    </reaction>
</comment>
<dbReference type="FunCoup" id="A0A2P6NVD7">
    <property type="interactions" value="390"/>
</dbReference>
<dbReference type="Pfam" id="PF02880">
    <property type="entry name" value="PGM_PMM_III"/>
    <property type="match status" value="1"/>
</dbReference>
<evidence type="ECO:0000256" key="9">
    <source>
        <dbReference type="ARBA" id="ARBA00023235"/>
    </source>
</evidence>
<evidence type="ECO:0000256" key="7">
    <source>
        <dbReference type="ARBA" id="ARBA00022723"/>
    </source>
</evidence>
<dbReference type="FunFam" id="3.40.120.10:FF:000006">
    <property type="entry name" value="Phosphoglucomutase PgmA"/>
    <property type="match status" value="1"/>
</dbReference>
<evidence type="ECO:0000256" key="6">
    <source>
        <dbReference type="ARBA" id="ARBA00022553"/>
    </source>
</evidence>
<evidence type="ECO:0000256" key="5">
    <source>
        <dbReference type="ARBA" id="ARBA00022526"/>
    </source>
</evidence>
<dbReference type="STRING" id="1890364.A0A2P6NVD7"/>
<evidence type="ECO:0000256" key="10">
    <source>
        <dbReference type="ARBA" id="ARBA00023277"/>
    </source>
</evidence>
<dbReference type="PRINTS" id="PR00509">
    <property type="entry name" value="PGMPMM"/>
</dbReference>
<dbReference type="InterPro" id="IPR045244">
    <property type="entry name" value="PGM"/>
</dbReference>
<dbReference type="Gene3D" id="3.30.310.50">
    <property type="entry name" value="Alpha-D-phosphohexomutase, C-terminal domain"/>
    <property type="match status" value="1"/>
</dbReference>
<dbReference type="InterPro" id="IPR005846">
    <property type="entry name" value="A-D-PHexomutase_a/b/a-III"/>
</dbReference>
<keyword evidence="17" id="KW-1185">Reference proteome</keyword>
<dbReference type="InterPro" id="IPR016055">
    <property type="entry name" value="A-D-PHexomutase_a/b/a-I/II/III"/>
</dbReference>
<dbReference type="NCBIfam" id="NF005737">
    <property type="entry name" value="PRK07564.1-1"/>
    <property type="match status" value="1"/>
</dbReference>
<dbReference type="CDD" id="cd03085">
    <property type="entry name" value="PGM1"/>
    <property type="match status" value="1"/>
</dbReference>
<evidence type="ECO:0000256" key="12">
    <source>
        <dbReference type="ARBA" id="ARBA00049409"/>
    </source>
</evidence>
<dbReference type="InterPro" id="IPR005844">
    <property type="entry name" value="A-D-PHexomutase_a/b/a-I"/>
</dbReference>
<sequence>MCSSWYLGPQEESCLGGTARRVGAFNDCFRTVVIDVRRLLRHLTSVSLIAAHLVDCKKESSLSKAHDGQYLSTNNMGLNVQSVTTTPYKDQKPGTSGLRKKVAVFREGNYLANFVQSIFNSLPAEELKGSLLVVGGDGRFYNTQALQLIFKIAAGNGVSKVLVGQDGILSTPAVSAIIRGRKAYGGIILTASHNPGGEDNDFGIKWNCANGGPAPESITDAIYQDTLKISEFKKAELPEVDLSKLEEHKFDGFSVEVIDSVDDYLTLLKTIFDFDSLKQLVSRPDFKFVYDSMNGVTGPYCKRIFVDTLGAPESSLMRFHPLPDFGGAHPDPNLTYAHELVELLYSGKYEFGAASDGDGDRNMVLGNKFFVSPSDSVAVIAANAELIPYFKGKMTGVSRSMPTGAAIDRVAEKKGYEFFEVPTGWKFFGNLMDAGRIQICGEESFGTGSDHIREKDGIWAVLCWMQILARKNQPGQPLVSVADIVREYWATYGRNFFTRYDYEEVDSGAANNMMKHLEQVITSAPGQKFGAYTVEKADNFEYTDPIDHSVSKNQGVRFIFTDGSRLIFRLSGTGSSGATIRLYIDQYQADPSKVNIEAADALKDLVAVGLDMSQLVKFTGREKPTVIT</sequence>
<keyword evidence="8" id="KW-0460">Magnesium</keyword>
<dbReference type="InterPro" id="IPR036900">
    <property type="entry name" value="A-D-PHexomutase_C_sf"/>
</dbReference>
<evidence type="ECO:0000259" key="14">
    <source>
        <dbReference type="Pfam" id="PF02879"/>
    </source>
</evidence>
<keyword evidence="9" id="KW-0413">Isomerase</keyword>
<evidence type="ECO:0000256" key="4">
    <source>
        <dbReference type="ARBA" id="ARBA00012728"/>
    </source>
</evidence>
<dbReference type="AlphaFoldDB" id="A0A2P6NVD7"/>
<evidence type="ECO:0000259" key="13">
    <source>
        <dbReference type="Pfam" id="PF02878"/>
    </source>
</evidence>
<keyword evidence="5" id="KW-0313">Glucose metabolism</keyword>
<name>A0A2P6NVD7_9EUKA</name>
<keyword evidence="10" id="KW-0119">Carbohydrate metabolism</keyword>
<dbReference type="PANTHER" id="PTHR22573:SF2">
    <property type="entry name" value="PHOSPHOGLUCOMUTASE"/>
    <property type="match status" value="1"/>
</dbReference>
<dbReference type="SUPFAM" id="SSF55957">
    <property type="entry name" value="Phosphoglucomutase, C-terminal domain"/>
    <property type="match status" value="1"/>
</dbReference>
<dbReference type="Pfam" id="PF02878">
    <property type="entry name" value="PGM_PMM_I"/>
    <property type="match status" value="1"/>
</dbReference>
<evidence type="ECO:0000256" key="11">
    <source>
        <dbReference type="ARBA" id="ARBA00049318"/>
    </source>
</evidence>
<dbReference type="GO" id="GO:0005829">
    <property type="term" value="C:cytosol"/>
    <property type="evidence" value="ECO:0007669"/>
    <property type="project" value="TreeGrafter"/>
</dbReference>
<feature type="domain" description="Alpha-D-phosphohexomutase alpha/beta/alpha" evidence="13">
    <location>
        <begin position="91"/>
        <end position="231"/>
    </location>
</feature>
<accession>A0A2P6NVD7</accession>
<dbReference type="Gene3D" id="3.40.120.10">
    <property type="entry name" value="Alpha-D-Glucose-1,6-Bisphosphate, subunit A, domain 3"/>
    <property type="match status" value="3"/>
</dbReference>
<dbReference type="Pfam" id="PF02879">
    <property type="entry name" value="PGM_PMM_II"/>
    <property type="match status" value="1"/>
</dbReference>
<dbReference type="GO" id="GO:0004614">
    <property type="term" value="F:phosphoglucomutase activity"/>
    <property type="evidence" value="ECO:0007669"/>
    <property type="project" value="UniProtKB-EC"/>
</dbReference>
<dbReference type="FunFam" id="3.30.310.50:FF:000002">
    <property type="entry name" value="Phosphoglucomutase 5"/>
    <property type="match status" value="1"/>
</dbReference>
<dbReference type="GO" id="GO:0000287">
    <property type="term" value="F:magnesium ion binding"/>
    <property type="evidence" value="ECO:0007669"/>
    <property type="project" value="InterPro"/>
</dbReference>
<evidence type="ECO:0000313" key="16">
    <source>
        <dbReference type="EMBL" id="PRP87818.1"/>
    </source>
</evidence>
<protein>
    <recommendedName>
        <fullName evidence="4">phosphoglucomutase (alpha-D-glucose-1,6-bisphosphate-dependent)</fullName>
        <ecNumber evidence="4">5.4.2.2</ecNumber>
    </recommendedName>
</protein>
<evidence type="ECO:0000256" key="1">
    <source>
        <dbReference type="ARBA" id="ARBA00000443"/>
    </source>
</evidence>